<gene>
    <name evidence="1" type="ORF">MU0050_002137</name>
</gene>
<protein>
    <submittedName>
        <fullName evidence="1">Uncharacterized protein</fullName>
    </submittedName>
</protein>
<organism evidence="1 2">
    <name type="scientific">[Mycobacterium] wendilense</name>
    <dbReference type="NCBI Taxonomy" id="3064284"/>
    <lineage>
        <taxon>Bacteria</taxon>
        <taxon>Bacillati</taxon>
        <taxon>Actinomycetota</taxon>
        <taxon>Actinomycetes</taxon>
        <taxon>Mycobacteriales</taxon>
        <taxon>Mycobacteriaceae</taxon>
        <taxon>Mycolicibacter</taxon>
    </lineage>
</organism>
<name>A0ABN9NY80_9MYCO</name>
<dbReference type="Proteomes" id="UP001190466">
    <property type="component" value="Chromosome"/>
</dbReference>
<dbReference type="EMBL" id="OY726395">
    <property type="protein sequence ID" value="CAJ1582516.1"/>
    <property type="molecule type" value="Genomic_DNA"/>
</dbReference>
<reference evidence="1 2" key="1">
    <citation type="submission" date="2023-08" db="EMBL/GenBank/DDBJ databases">
        <authorList>
            <person name="Folkvardsen B D."/>
            <person name="Norman A."/>
        </authorList>
    </citation>
    <scope>NUCLEOTIDE SEQUENCE [LARGE SCALE GENOMIC DNA]</scope>
    <source>
        <strain evidence="1 2">Mu0050</strain>
    </source>
</reference>
<keyword evidence="2" id="KW-1185">Reference proteome</keyword>
<accession>A0ABN9NY80</accession>
<evidence type="ECO:0000313" key="2">
    <source>
        <dbReference type="Proteomes" id="UP001190466"/>
    </source>
</evidence>
<evidence type="ECO:0000313" key="1">
    <source>
        <dbReference type="EMBL" id="CAJ1582516.1"/>
    </source>
</evidence>
<sequence length="101" mass="11887">MSHTDAHAPFRVRRARREVSVVPVHGCAGRECELPDLDPGWTIGRIGLCYWEFRFTGRYVCSCWMCHWPHRPQVRRAAVRTELRAVAREWNRGDEHSAWEV</sequence>
<dbReference type="RefSeq" id="WP_316516529.1">
    <property type="nucleotide sequence ID" value="NZ_OY726395.1"/>
</dbReference>
<proteinExistence type="predicted"/>